<comment type="caution">
    <text evidence="2">The sequence shown here is derived from an EMBL/GenBank/DDBJ whole genome shotgun (WGS) entry which is preliminary data.</text>
</comment>
<proteinExistence type="predicted"/>
<protein>
    <recommendedName>
        <fullName evidence="4">MFS transporter</fullName>
    </recommendedName>
</protein>
<organism evidence="2 3">
    <name type="scientific">Eiseniibacteriota bacterium</name>
    <dbReference type="NCBI Taxonomy" id="2212470"/>
    <lineage>
        <taxon>Bacteria</taxon>
        <taxon>Candidatus Eiseniibacteriota</taxon>
    </lineage>
</organism>
<evidence type="ECO:0000256" key="1">
    <source>
        <dbReference type="SAM" id="Phobius"/>
    </source>
</evidence>
<keyword evidence="1" id="KW-0812">Transmembrane</keyword>
<keyword evidence="1" id="KW-0472">Membrane</keyword>
<accession>A0A538U097</accession>
<dbReference type="AlphaFoldDB" id="A0A538U097"/>
<keyword evidence="1" id="KW-1133">Transmembrane helix</keyword>
<dbReference type="EMBL" id="VBPA01000322">
    <property type="protein sequence ID" value="TMQ69231.1"/>
    <property type="molecule type" value="Genomic_DNA"/>
</dbReference>
<evidence type="ECO:0008006" key="4">
    <source>
        <dbReference type="Google" id="ProtNLM"/>
    </source>
</evidence>
<feature type="non-terminal residue" evidence="2">
    <location>
        <position position="89"/>
    </location>
</feature>
<gene>
    <name evidence="2" type="ORF">E6K80_12395</name>
</gene>
<feature type="transmembrane region" description="Helical" evidence="1">
    <location>
        <begin position="70"/>
        <end position="88"/>
    </location>
</feature>
<dbReference type="Proteomes" id="UP000319836">
    <property type="component" value="Unassembled WGS sequence"/>
</dbReference>
<sequence length="89" mass="9402">MTEGPVLAADARAPIREPAGAALSPGAKSFRTFVALWATQSLSLIGTGLTFFAVNIWLTQVRYPRPDQARQLAVALSATGLAFALPTVF</sequence>
<reference evidence="2 3" key="1">
    <citation type="journal article" date="2019" name="Nat. Microbiol.">
        <title>Mediterranean grassland soil C-N compound turnover is dependent on rainfall and depth, and is mediated by genomically divergent microorganisms.</title>
        <authorList>
            <person name="Diamond S."/>
            <person name="Andeer P.F."/>
            <person name="Li Z."/>
            <person name="Crits-Christoph A."/>
            <person name="Burstein D."/>
            <person name="Anantharaman K."/>
            <person name="Lane K.R."/>
            <person name="Thomas B.C."/>
            <person name="Pan C."/>
            <person name="Northen T.R."/>
            <person name="Banfield J.F."/>
        </authorList>
    </citation>
    <scope>NUCLEOTIDE SEQUENCE [LARGE SCALE GENOMIC DNA]</scope>
    <source>
        <strain evidence="2">WS_10</strain>
    </source>
</reference>
<name>A0A538U097_UNCEI</name>
<feature type="transmembrane region" description="Helical" evidence="1">
    <location>
        <begin position="34"/>
        <end position="58"/>
    </location>
</feature>
<evidence type="ECO:0000313" key="2">
    <source>
        <dbReference type="EMBL" id="TMQ69231.1"/>
    </source>
</evidence>
<evidence type="ECO:0000313" key="3">
    <source>
        <dbReference type="Proteomes" id="UP000319836"/>
    </source>
</evidence>